<feature type="transmembrane region" description="Helical" evidence="1">
    <location>
        <begin position="87"/>
        <end position="104"/>
    </location>
</feature>
<reference evidence="2 3" key="1">
    <citation type="submission" date="2020-10" db="EMBL/GenBank/DDBJ databases">
        <title>Streptomyces chromofuscus complate genome analysis.</title>
        <authorList>
            <person name="Anwar N."/>
        </authorList>
    </citation>
    <scope>NUCLEOTIDE SEQUENCE [LARGE SCALE GENOMIC DNA]</scope>
    <source>
        <strain evidence="2 3">DSM 40273</strain>
    </source>
</reference>
<dbReference type="AlphaFoldDB" id="A0A7M2TFI8"/>
<dbReference type="Proteomes" id="UP000594008">
    <property type="component" value="Chromosome"/>
</dbReference>
<sequence>MGHALAGAATAVAGIGALLALAGSDSPLRGPFTLFFLLAAPALAVAAALDGLDPLGRAVAALAGAIAVDMLVAQGLLALHLWSVRGGVVAVTVFSALTLLLVLVRRFGGRATRRQGS</sequence>
<accession>A0A7M2TFI8</accession>
<evidence type="ECO:0000313" key="3">
    <source>
        <dbReference type="Proteomes" id="UP000594008"/>
    </source>
</evidence>
<organism evidence="2 3">
    <name type="scientific">Streptomyces chromofuscus</name>
    <dbReference type="NCBI Taxonomy" id="42881"/>
    <lineage>
        <taxon>Bacteria</taxon>
        <taxon>Bacillati</taxon>
        <taxon>Actinomycetota</taxon>
        <taxon>Actinomycetes</taxon>
        <taxon>Kitasatosporales</taxon>
        <taxon>Streptomycetaceae</taxon>
        <taxon>Streptomyces</taxon>
    </lineage>
</organism>
<gene>
    <name evidence="2" type="ORF">IPT68_07800</name>
</gene>
<keyword evidence="1" id="KW-0472">Membrane</keyword>
<keyword evidence="1" id="KW-0812">Transmembrane</keyword>
<feature type="transmembrane region" description="Helical" evidence="1">
    <location>
        <begin position="32"/>
        <end position="52"/>
    </location>
</feature>
<feature type="transmembrane region" description="Helical" evidence="1">
    <location>
        <begin position="59"/>
        <end position="81"/>
    </location>
</feature>
<keyword evidence="1" id="KW-1133">Transmembrane helix</keyword>
<protein>
    <submittedName>
        <fullName evidence="2">Uncharacterized protein</fullName>
    </submittedName>
</protein>
<keyword evidence="3" id="KW-1185">Reference proteome</keyword>
<dbReference type="EMBL" id="CP063374">
    <property type="protein sequence ID" value="QOV47507.1"/>
    <property type="molecule type" value="Genomic_DNA"/>
</dbReference>
<evidence type="ECO:0000313" key="2">
    <source>
        <dbReference type="EMBL" id="QOV47507.1"/>
    </source>
</evidence>
<dbReference type="KEGG" id="schf:IPT68_07800"/>
<proteinExistence type="predicted"/>
<name>A0A7M2TFI8_STRCW</name>
<evidence type="ECO:0000256" key="1">
    <source>
        <dbReference type="SAM" id="Phobius"/>
    </source>
</evidence>